<protein>
    <recommendedName>
        <fullName evidence="3">Uracil phosphoribosyltransferase</fullName>
    </recommendedName>
</protein>
<dbReference type="Pfam" id="PF07958">
    <property type="entry name" value="DUF1688"/>
    <property type="match status" value="1"/>
</dbReference>
<dbReference type="AlphaFoldDB" id="A0A7W9L2Z7"/>
<name>A0A7W9L2Z7_9HYPH</name>
<evidence type="ECO:0008006" key="3">
    <source>
        <dbReference type="Google" id="ProtNLM"/>
    </source>
</evidence>
<keyword evidence="2" id="KW-1185">Reference proteome</keyword>
<dbReference type="EMBL" id="JACHOO010000006">
    <property type="protein sequence ID" value="MBB5754013.1"/>
    <property type="molecule type" value="Genomic_DNA"/>
</dbReference>
<evidence type="ECO:0000313" key="1">
    <source>
        <dbReference type="EMBL" id="MBB5754013.1"/>
    </source>
</evidence>
<dbReference type="PANTHER" id="PTHR31687">
    <property type="match status" value="1"/>
</dbReference>
<reference evidence="1 2" key="1">
    <citation type="submission" date="2020-08" db="EMBL/GenBank/DDBJ databases">
        <title>Genomic Encyclopedia of Type Strains, Phase IV (KMG-IV): sequencing the most valuable type-strain genomes for metagenomic binning, comparative biology and taxonomic classification.</title>
        <authorList>
            <person name="Goeker M."/>
        </authorList>
    </citation>
    <scope>NUCLEOTIDE SEQUENCE [LARGE SCALE GENOMIC DNA]</scope>
    <source>
        <strain evidence="1 2">DSM 16268</strain>
    </source>
</reference>
<evidence type="ECO:0000313" key="2">
    <source>
        <dbReference type="Proteomes" id="UP000523821"/>
    </source>
</evidence>
<dbReference type="Proteomes" id="UP000523821">
    <property type="component" value="Unassembled WGS sequence"/>
</dbReference>
<organism evidence="1 2">
    <name type="scientific">Prosthecomicrobium pneumaticum</name>
    <dbReference type="NCBI Taxonomy" id="81895"/>
    <lineage>
        <taxon>Bacteria</taxon>
        <taxon>Pseudomonadati</taxon>
        <taxon>Pseudomonadota</taxon>
        <taxon>Alphaproteobacteria</taxon>
        <taxon>Hyphomicrobiales</taxon>
        <taxon>Kaistiaceae</taxon>
        <taxon>Prosthecomicrobium</taxon>
    </lineage>
</organism>
<comment type="caution">
    <text evidence="1">The sequence shown here is derived from an EMBL/GenBank/DDBJ whole genome shotgun (WGS) entry which is preliminary data.</text>
</comment>
<accession>A0A7W9L2Z7</accession>
<proteinExistence type="predicted"/>
<sequence>MSHDGARSLLTSAAVRTRAERLLALGLAGALDHFTVVPERLPAVVDYVVETTRLNYPDLDIPFHARWRNFSVGGIDRWADLVSASGLAEDPLAFGRAAYDLAIVSVLLDAGAGPDWSYEEAATGRRWSRTEGLGVASLAMFASGLFSSDPAEPLRADAAALATLGAEELGRGFQAGPDNPLVGLEGRARLLNALGHVVADRADLFGEGEARPGGLFDAVLATAEDGRVRAPRILELVLEALGPIWPSRIVLDGVPLGDTWRHDRLVTGDATSGLMPFHKLSQWLTYALVEPLLWVGVEVTDLDGLTGLPEYRNGGLFLDLGLLVPKDPDALARTFRAEDAFIVEWRALTVALLDRVAEGVRDRLGLDAAALPLAKVLEGGTWAAGRRIAKEKRADGGPPLIIESDGTVF</sequence>
<dbReference type="PANTHER" id="PTHR31687:SF3">
    <property type="entry name" value="PROTEIN URG3"/>
    <property type="match status" value="1"/>
</dbReference>
<gene>
    <name evidence="1" type="ORF">GGQ63_003088</name>
</gene>
<dbReference type="InterPro" id="IPR012469">
    <property type="entry name" value="DUF1688"/>
</dbReference>
<dbReference type="RefSeq" id="WP_183857327.1">
    <property type="nucleotide sequence ID" value="NZ_JACHOO010000006.1"/>
</dbReference>